<feature type="region of interest" description="Disordered" evidence="1">
    <location>
        <begin position="19"/>
        <end position="40"/>
    </location>
</feature>
<protein>
    <recommendedName>
        <fullName evidence="2">Histidine kinase/HSP90-like ATPase domain-containing protein</fullName>
    </recommendedName>
</protein>
<dbReference type="InterPro" id="IPR003594">
    <property type="entry name" value="HATPase_dom"/>
</dbReference>
<feature type="domain" description="Histidine kinase/HSP90-like ATPase" evidence="2">
    <location>
        <begin position="4"/>
        <end position="39"/>
    </location>
</feature>
<feature type="compositionally biased region" description="Polar residues" evidence="1">
    <location>
        <begin position="29"/>
        <end position="40"/>
    </location>
</feature>
<name>X0TFA7_9ZZZZ</name>
<evidence type="ECO:0000259" key="2">
    <source>
        <dbReference type="Pfam" id="PF02518"/>
    </source>
</evidence>
<proteinExistence type="predicted"/>
<evidence type="ECO:0000313" key="3">
    <source>
        <dbReference type="EMBL" id="GAF91889.1"/>
    </source>
</evidence>
<feature type="non-terminal residue" evidence="3">
    <location>
        <position position="1"/>
    </location>
</feature>
<evidence type="ECO:0000256" key="1">
    <source>
        <dbReference type="SAM" id="MobiDB-lite"/>
    </source>
</evidence>
<organism evidence="3">
    <name type="scientific">marine sediment metagenome</name>
    <dbReference type="NCBI Taxonomy" id="412755"/>
    <lineage>
        <taxon>unclassified sequences</taxon>
        <taxon>metagenomes</taxon>
        <taxon>ecological metagenomes</taxon>
    </lineage>
</organism>
<reference evidence="3" key="1">
    <citation type="journal article" date="2014" name="Front. Microbiol.">
        <title>High frequency of phylogenetically diverse reductive dehalogenase-homologous genes in deep subseafloor sedimentary metagenomes.</title>
        <authorList>
            <person name="Kawai M."/>
            <person name="Futagami T."/>
            <person name="Toyoda A."/>
            <person name="Takaki Y."/>
            <person name="Nishi S."/>
            <person name="Hori S."/>
            <person name="Arai W."/>
            <person name="Tsubouchi T."/>
            <person name="Morono Y."/>
            <person name="Uchiyama I."/>
            <person name="Ito T."/>
            <person name="Fujiyama A."/>
            <person name="Inagaki F."/>
            <person name="Takami H."/>
        </authorList>
    </citation>
    <scope>NUCLEOTIDE SEQUENCE</scope>
    <source>
        <strain evidence="3">Expedition CK06-06</strain>
    </source>
</reference>
<dbReference type="Pfam" id="PF02518">
    <property type="entry name" value="HATPase_c"/>
    <property type="match status" value="1"/>
</dbReference>
<dbReference type="InterPro" id="IPR036890">
    <property type="entry name" value="HATPase_C_sf"/>
</dbReference>
<dbReference type="SUPFAM" id="SSF55874">
    <property type="entry name" value="ATPase domain of HSP90 chaperone/DNA topoisomerase II/histidine kinase"/>
    <property type="match status" value="1"/>
</dbReference>
<accession>X0TFA7</accession>
<sequence length="40" mass="4080">ARNGKLGLAGMQERARLLGGSAKVESKPSKGTTVTIEAPV</sequence>
<dbReference type="Gene3D" id="3.30.565.10">
    <property type="entry name" value="Histidine kinase-like ATPase, C-terminal domain"/>
    <property type="match status" value="1"/>
</dbReference>
<gene>
    <name evidence="3" type="ORF">S01H1_27703</name>
</gene>
<dbReference type="AlphaFoldDB" id="X0TFA7"/>
<dbReference type="EMBL" id="BARS01016891">
    <property type="protein sequence ID" value="GAF91889.1"/>
    <property type="molecule type" value="Genomic_DNA"/>
</dbReference>
<comment type="caution">
    <text evidence="3">The sequence shown here is derived from an EMBL/GenBank/DDBJ whole genome shotgun (WGS) entry which is preliminary data.</text>
</comment>